<sequence length="367" mass="41257">MAPPAADVDVQSDVPVQQATKKSVGPVPIKTSTSSRLDGPLKYSGSLDSYEQFDVTKVIGREFSNLQLSEILHDDAKIRDLAILVSERGVVFFRNQDINIDDQKLLGERLGQLTGKPETSKLHRHALSNSKRGIPIDENGRLDDEVSIISSEQNRKFYKDRYTAFSKKIASHGWHADITFENIPSDYAILKIIQPPEDVGGDTLWASGYEAYDRLSPPIQKLAESLTATHNQPGFVKVQNDFGEELIDQNRGSPENNGLDFRAEHPLIRTNPVTGWKSLFGAAGQVENGWINGVTERESEILKAYFLQIIVENHDLQVRFRWNKNDLAIWDNDYIGKRQGNRVVSIGEKPYFDPNSKSRREALGLVE</sequence>
<dbReference type="InterPro" id="IPR051323">
    <property type="entry name" value="AtsK-like"/>
</dbReference>
<dbReference type="EMBL" id="JBANMG010000004">
    <property type="protein sequence ID" value="KAK6954824.1"/>
    <property type="molecule type" value="Genomic_DNA"/>
</dbReference>
<name>A0AAX6MQP6_9PEZI</name>
<dbReference type="GO" id="GO:0046872">
    <property type="term" value="F:metal ion binding"/>
    <property type="evidence" value="ECO:0007669"/>
    <property type="project" value="UniProtKB-KW"/>
</dbReference>
<dbReference type="AlphaFoldDB" id="A0AAX6MQP6"/>
<dbReference type="PANTHER" id="PTHR30468:SF10">
    <property type="entry name" value="TAUD_TFDA-LIKE DOMAIN-CONTAINING PROTEIN"/>
    <property type="match status" value="1"/>
</dbReference>
<keyword evidence="3" id="KW-0479">Metal-binding</keyword>
<keyword evidence="5" id="KW-0560">Oxidoreductase</keyword>
<dbReference type="SUPFAM" id="SSF51197">
    <property type="entry name" value="Clavaminate synthase-like"/>
    <property type="match status" value="1"/>
</dbReference>
<feature type="domain" description="TauD/TfdA-like" evidence="8">
    <location>
        <begin position="55"/>
        <end position="333"/>
    </location>
</feature>
<evidence type="ECO:0000256" key="7">
    <source>
        <dbReference type="SAM" id="MobiDB-lite"/>
    </source>
</evidence>
<reference evidence="9 10" key="1">
    <citation type="journal article" date="2024" name="Front Chem Biol">
        <title>Unveiling the potential of Daldinia eschscholtzii MFLUCC 19-0629 through bioactivity and bioinformatics studies for enhanced sustainable agriculture production.</title>
        <authorList>
            <person name="Brooks S."/>
            <person name="Weaver J.A."/>
            <person name="Klomchit A."/>
            <person name="Alharthi S.A."/>
            <person name="Onlamun T."/>
            <person name="Nurani R."/>
            <person name="Vong T.K."/>
            <person name="Alberti F."/>
            <person name="Greco C."/>
        </authorList>
    </citation>
    <scope>NUCLEOTIDE SEQUENCE [LARGE SCALE GENOMIC DNA]</scope>
    <source>
        <strain evidence="9">MFLUCC 19-0629</strain>
    </source>
</reference>
<dbReference type="GO" id="GO:0005737">
    <property type="term" value="C:cytoplasm"/>
    <property type="evidence" value="ECO:0007669"/>
    <property type="project" value="TreeGrafter"/>
</dbReference>
<dbReference type="Gene3D" id="3.60.130.10">
    <property type="entry name" value="Clavaminate synthase-like"/>
    <property type="match status" value="1"/>
</dbReference>
<dbReference type="PANTHER" id="PTHR30468">
    <property type="entry name" value="ALPHA-KETOGLUTARATE-DEPENDENT SULFONATE DIOXYGENASE"/>
    <property type="match status" value="1"/>
</dbReference>
<feature type="compositionally biased region" description="Low complexity" evidence="7">
    <location>
        <begin position="1"/>
        <end position="19"/>
    </location>
</feature>
<evidence type="ECO:0000259" key="8">
    <source>
        <dbReference type="Pfam" id="PF02668"/>
    </source>
</evidence>
<proteinExistence type="inferred from homology"/>
<keyword evidence="4" id="KW-0223">Dioxygenase</keyword>
<evidence type="ECO:0000256" key="5">
    <source>
        <dbReference type="ARBA" id="ARBA00023002"/>
    </source>
</evidence>
<evidence type="ECO:0000313" key="10">
    <source>
        <dbReference type="Proteomes" id="UP001369815"/>
    </source>
</evidence>
<evidence type="ECO:0000256" key="6">
    <source>
        <dbReference type="ARBA" id="ARBA00023004"/>
    </source>
</evidence>
<keyword evidence="6" id="KW-0408">Iron</keyword>
<dbReference type="GO" id="GO:0016706">
    <property type="term" value="F:2-oxoglutarate-dependent dioxygenase activity"/>
    <property type="evidence" value="ECO:0007669"/>
    <property type="project" value="TreeGrafter"/>
</dbReference>
<evidence type="ECO:0000256" key="1">
    <source>
        <dbReference type="ARBA" id="ARBA00001954"/>
    </source>
</evidence>
<comment type="cofactor">
    <cofactor evidence="1">
        <name>Fe(2+)</name>
        <dbReference type="ChEBI" id="CHEBI:29033"/>
    </cofactor>
</comment>
<dbReference type="Pfam" id="PF02668">
    <property type="entry name" value="TauD"/>
    <property type="match status" value="1"/>
</dbReference>
<comment type="caution">
    <text evidence="9">The sequence shown here is derived from an EMBL/GenBank/DDBJ whole genome shotgun (WGS) entry which is preliminary data.</text>
</comment>
<organism evidence="9 10">
    <name type="scientific">Daldinia eschscholtzii</name>
    <dbReference type="NCBI Taxonomy" id="292717"/>
    <lineage>
        <taxon>Eukaryota</taxon>
        <taxon>Fungi</taxon>
        <taxon>Dikarya</taxon>
        <taxon>Ascomycota</taxon>
        <taxon>Pezizomycotina</taxon>
        <taxon>Sordariomycetes</taxon>
        <taxon>Xylariomycetidae</taxon>
        <taxon>Xylariales</taxon>
        <taxon>Hypoxylaceae</taxon>
        <taxon>Daldinia</taxon>
    </lineage>
</organism>
<accession>A0AAX6MQP6</accession>
<dbReference type="InterPro" id="IPR042098">
    <property type="entry name" value="TauD-like_sf"/>
</dbReference>
<comment type="similarity">
    <text evidence="2">Belongs to the TfdA dioxygenase family.</text>
</comment>
<protein>
    <recommendedName>
        <fullName evidence="8">TauD/TfdA-like domain-containing protein</fullName>
    </recommendedName>
</protein>
<feature type="region of interest" description="Disordered" evidence="7">
    <location>
        <begin position="1"/>
        <end position="36"/>
    </location>
</feature>
<dbReference type="Proteomes" id="UP001369815">
    <property type="component" value="Unassembled WGS sequence"/>
</dbReference>
<evidence type="ECO:0000256" key="3">
    <source>
        <dbReference type="ARBA" id="ARBA00022723"/>
    </source>
</evidence>
<evidence type="ECO:0000256" key="4">
    <source>
        <dbReference type="ARBA" id="ARBA00022964"/>
    </source>
</evidence>
<evidence type="ECO:0000313" key="9">
    <source>
        <dbReference type="EMBL" id="KAK6954824.1"/>
    </source>
</evidence>
<evidence type="ECO:0000256" key="2">
    <source>
        <dbReference type="ARBA" id="ARBA00005896"/>
    </source>
</evidence>
<dbReference type="InterPro" id="IPR003819">
    <property type="entry name" value="TauD/TfdA-like"/>
</dbReference>
<keyword evidence="10" id="KW-1185">Reference proteome</keyword>
<gene>
    <name evidence="9" type="ORF">Daesc_004793</name>
</gene>